<dbReference type="Proteomes" id="UP000054248">
    <property type="component" value="Unassembled WGS sequence"/>
</dbReference>
<proteinExistence type="predicted"/>
<dbReference type="PANTHER" id="PTHR11735:SF6">
    <property type="entry name" value="TRNA N6-ADENOSINE THREONYLCARBAMOYLTRANSFERASE, MITOCHONDRIAL"/>
    <property type="match status" value="1"/>
</dbReference>
<dbReference type="SUPFAM" id="SSF53067">
    <property type="entry name" value="Actin-like ATPase domain"/>
    <property type="match status" value="2"/>
</dbReference>
<evidence type="ECO:0000256" key="6">
    <source>
        <dbReference type="ARBA" id="ARBA00048117"/>
    </source>
</evidence>
<evidence type="ECO:0000313" key="8">
    <source>
        <dbReference type="EMBL" id="KIO22847.1"/>
    </source>
</evidence>
<dbReference type="Gene3D" id="3.30.420.40">
    <property type="match status" value="2"/>
</dbReference>
<dbReference type="InterPro" id="IPR043129">
    <property type="entry name" value="ATPase_NBD"/>
</dbReference>
<evidence type="ECO:0000256" key="3">
    <source>
        <dbReference type="ARBA" id="ARBA00022694"/>
    </source>
</evidence>
<sequence length="307" mass="32819">MSFRQSCSSLRTLQQARGNRFLNSSSRRNFTVLALESSADDSCAAVLTSDRKILSNVVLKQPPHGNELGIHPYFAIEHHQKNMPTAIARALHEANVSMSDIDGVAFTRGPGMAGCLAVAANAGRGIAAATNKPIVGVHHMQAHALTSLLTESDPPKFPFLTLLVSGGHTLLLLAYSPTKFKILATTVDSAIGQAIDSVARLLKLSWHDEHGNLIGAGAALERLAASSPPPGVSIPEIKPFPVAFPNLMSFSFAGPKGEVNRMLGKLPPDAVEKDEGLRIAIARGFQQAAVAQLEEKVKLALRWCDKR</sequence>
<keyword evidence="5" id="KW-0012">Acyltransferase</keyword>
<evidence type="ECO:0000256" key="5">
    <source>
        <dbReference type="ARBA" id="ARBA00023315"/>
    </source>
</evidence>
<evidence type="ECO:0000313" key="9">
    <source>
        <dbReference type="Proteomes" id="UP000054248"/>
    </source>
</evidence>
<protein>
    <recommendedName>
        <fullName evidence="1">N(6)-L-threonylcarbamoyladenine synthase</fullName>
        <ecNumber evidence="1">2.3.1.234</ecNumber>
    </recommendedName>
</protein>
<gene>
    <name evidence="8" type="ORF">M407DRAFT_78790</name>
</gene>
<keyword evidence="4" id="KW-0479">Metal-binding</keyword>
<reference evidence="8 9" key="1">
    <citation type="submission" date="2014-04" db="EMBL/GenBank/DDBJ databases">
        <authorList>
            <consortium name="DOE Joint Genome Institute"/>
            <person name="Kuo A."/>
            <person name="Girlanda M."/>
            <person name="Perotto S."/>
            <person name="Kohler A."/>
            <person name="Nagy L.G."/>
            <person name="Floudas D."/>
            <person name="Copeland A."/>
            <person name="Barry K.W."/>
            <person name="Cichocki N."/>
            <person name="Veneault-Fourrey C."/>
            <person name="LaButti K."/>
            <person name="Lindquist E.A."/>
            <person name="Lipzen A."/>
            <person name="Lundell T."/>
            <person name="Morin E."/>
            <person name="Murat C."/>
            <person name="Sun H."/>
            <person name="Tunlid A."/>
            <person name="Henrissat B."/>
            <person name="Grigoriev I.V."/>
            <person name="Hibbett D.S."/>
            <person name="Martin F."/>
            <person name="Nordberg H.P."/>
            <person name="Cantor M.N."/>
            <person name="Hua S.X."/>
        </authorList>
    </citation>
    <scope>NUCLEOTIDE SEQUENCE [LARGE SCALE GENOMIC DNA]</scope>
    <source>
        <strain evidence="8 9">MUT 4182</strain>
    </source>
</reference>
<dbReference type="GO" id="GO:0046872">
    <property type="term" value="F:metal ion binding"/>
    <property type="evidence" value="ECO:0007669"/>
    <property type="project" value="UniProtKB-KW"/>
</dbReference>
<dbReference type="STRING" id="1051891.A0A0C3LNE4"/>
<keyword evidence="9" id="KW-1185">Reference proteome</keyword>
<dbReference type="EMBL" id="KN823099">
    <property type="protein sequence ID" value="KIO22847.1"/>
    <property type="molecule type" value="Genomic_DNA"/>
</dbReference>
<dbReference type="EC" id="2.3.1.234" evidence="1"/>
<dbReference type="InterPro" id="IPR017861">
    <property type="entry name" value="KAE1/TsaD"/>
</dbReference>
<dbReference type="GO" id="GO:0061711">
    <property type="term" value="F:tRNA N(6)-L-threonylcarbamoyladenine synthase activity"/>
    <property type="evidence" value="ECO:0007669"/>
    <property type="project" value="UniProtKB-EC"/>
</dbReference>
<dbReference type="AlphaFoldDB" id="A0A0C3LNE4"/>
<dbReference type="GO" id="GO:0072670">
    <property type="term" value="P:mitochondrial tRNA threonylcarbamoyladenosine modification"/>
    <property type="evidence" value="ECO:0007669"/>
    <property type="project" value="TreeGrafter"/>
</dbReference>
<reference evidence="9" key="2">
    <citation type="submission" date="2015-01" db="EMBL/GenBank/DDBJ databases">
        <title>Evolutionary Origins and Diversification of the Mycorrhizal Mutualists.</title>
        <authorList>
            <consortium name="DOE Joint Genome Institute"/>
            <consortium name="Mycorrhizal Genomics Consortium"/>
            <person name="Kohler A."/>
            <person name="Kuo A."/>
            <person name="Nagy L.G."/>
            <person name="Floudas D."/>
            <person name="Copeland A."/>
            <person name="Barry K.W."/>
            <person name="Cichocki N."/>
            <person name="Veneault-Fourrey C."/>
            <person name="LaButti K."/>
            <person name="Lindquist E.A."/>
            <person name="Lipzen A."/>
            <person name="Lundell T."/>
            <person name="Morin E."/>
            <person name="Murat C."/>
            <person name="Riley R."/>
            <person name="Ohm R."/>
            <person name="Sun H."/>
            <person name="Tunlid A."/>
            <person name="Henrissat B."/>
            <person name="Grigoriev I.V."/>
            <person name="Hibbett D.S."/>
            <person name="Martin F."/>
        </authorList>
    </citation>
    <scope>NUCLEOTIDE SEQUENCE [LARGE SCALE GENOMIC DNA]</scope>
    <source>
        <strain evidence="9">MUT 4182</strain>
    </source>
</reference>
<evidence type="ECO:0000256" key="4">
    <source>
        <dbReference type="ARBA" id="ARBA00022723"/>
    </source>
</evidence>
<evidence type="ECO:0000259" key="7">
    <source>
        <dbReference type="Pfam" id="PF00814"/>
    </source>
</evidence>
<feature type="domain" description="Gcp-like" evidence="7">
    <location>
        <begin position="52"/>
        <end position="303"/>
    </location>
</feature>
<dbReference type="HOGENOM" id="CLU_023208_0_0_1"/>
<keyword evidence="2" id="KW-0808">Transferase</keyword>
<dbReference type="GO" id="GO:0005739">
    <property type="term" value="C:mitochondrion"/>
    <property type="evidence" value="ECO:0007669"/>
    <property type="project" value="TreeGrafter"/>
</dbReference>
<dbReference type="InterPro" id="IPR000905">
    <property type="entry name" value="Gcp-like_dom"/>
</dbReference>
<dbReference type="OrthoDB" id="10259622at2759"/>
<name>A0A0C3LNE4_9AGAM</name>
<comment type="catalytic activity">
    <reaction evidence="6">
        <text>L-threonylcarbamoyladenylate + adenosine(37) in tRNA = N(6)-L-threonylcarbamoyladenosine(37) in tRNA + AMP + H(+)</text>
        <dbReference type="Rhea" id="RHEA:37059"/>
        <dbReference type="Rhea" id="RHEA-COMP:10162"/>
        <dbReference type="Rhea" id="RHEA-COMP:10163"/>
        <dbReference type="ChEBI" id="CHEBI:15378"/>
        <dbReference type="ChEBI" id="CHEBI:73682"/>
        <dbReference type="ChEBI" id="CHEBI:74411"/>
        <dbReference type="ChEBI" id="CHEBI:74418"/>
        <dbReference type="ChEBI" id="CHEBI:456215"/>
        <dbReference type="EC" id="2.3.1.234"/>
    </reaction>
</comment>
<evidence type="ECO:0000256" key="2">
    <source>
        <dbReference type="ARBA" id="ARBA00022679"/>
    </source>
</evidence>
<keyword evidence="3" id="KW-0819">tRNA processing</keyword>
<dbReference type="PANTHER" id="PTHR11735">
    <property type="entry name" value="TRNA N6-ADENOSINE THREONYLCARBAMOYLTRANSFERASE"/>
    <property type="match status" value="1"/>
</dbReference>
<organism evidence="8 9">
    <name type="scientific">Tulasnella calospora MUT 4182</name>
    <dbReference type="NCBI Taxonomy" id="1051891"/>
    <lineage>
        <taxon>Eukaryota</taxon>
        <taxon>Fungi</taxon>
        <taxon>Dikarya</taxon>
        <taxon>Basidiomycota</taxon>
        <taxon>Agaricomycotina</taxon>
        <taxon>Agaricomycetes</taxon>
        <taxon>Cantharellales</taxon>
        <taxon>Tulasnellaceae</taxon>
        <taxon>Tulasnella</taxon>
    </lineage>
</organism>
<feature type="non-terminal residue" evidence="8">
    <location>
        <position position="307"/>
    </location>
</feature>
<dbReference type="Pfam" id="PF00814">
    <property type="entry name" value="TsaD"/>
    <property type="match status" value="1"/>
</dbReference>
<evidence type="ECO:0000256" key="1">
    <source>
        <dbReference type="ARBA" id="ARBA00012156"/>
    </source>
</evidence>
<dbReference type="PRINTS" id="PR00789">
    <property type="entry name" value="OSIALOPTASE"/>
</dbReference>
<accession>A0A0C3LNE4</accession>